<evidence type="ECO:0000313" key="1">
    <source>
        <dbReference type="EMBL" id="PSJ80437.1"/>
    </source>
</evidence>
<dbReference type="AlphaFoldDB" id="A0A2P7U0E7"/>
<organism evidence="1 2">
    <name type="scientific">Neisseria iguanae</name>
    <dbReference type="NCBI Taxonomy" id="90242"/>
    <lineage>
        <taxon>Bacteria</taxon>
        <taxon>Pseudomonadati</taxon>
        <taxon>Pseudomonadota</taxon>
        <taxon>Betaproteobacteria</taxon>
        <taxon>Neisseriales</taxon>
        <taxon>Neisseriaceae</taxon>
        <taxon>Neisseria</taxon>
    </lineage>
</organism>
<accession>A0A2P7U0E7</accession>
<sequence>MGTKPFKSSELKLFKVGQTGFVRLLLLERQEIHFEKRKIRIGRMLKKTKWLIGNLINHFGWCVYILQRSQLAYFLHTFPTLPVFEASFLSEHNRNLSVYKMIS</sequence>
<keyword evidence="2" id="KW-1185">Reference proteome</keyword>
<name>A0A2P7U0E7_9NEIS</name>
<comment type="caution">
    <text evidence="1">The sequence shown here is derived from an EMBL/GenBank/DDBJ whole genome shotgun (WGS) entry which is preliminary data.</text>
</comment>
<proteinExistence type="predicted"/>
<reference evidence="1 2" key="1">
    <citation type="submission" date="2018-03" db="EMBL/GenBank/DDBJ databases">
        <title>Neisseria weixii sp. nov., isolated from the intestinal contents of Tibetan Plateau pika (Ochotona curzoniae) in Yushu, Qinghai Province, China.</title>
        <authorList>
            <person name="Gui Z."/>
        </authorList>
    </citation>
    <scope>NUCLEOTIDE SEQUENCE [LARGE SCALE GENOMIC DNA]</scope>
    <source>
        <strain evidence="1 2">ATCC 51483</strain>
    </source>
</reference>
<protein>
    <submittedName>
        <fullName evidence="1">Uncharacterized protein</fullName>
    </submittedName>
</protein>
<dbReference type="Proteomes" id="UP000241868">
    <property type="component" value="Unassembled WGS sequence"/>
</dbReference>
<dbReference type="EMBL" id="PXYY01000030">
    <property type="protein sequence ID" value="PSJ80437.1"/>
    <property type="molecule type" value="Genomic_DNA"/>
</dbReference>
<evidence type="ECO:0000313" key="2">
    <source>
        <dbReference type="Proteomes" id="UP000241868"/>
    </source>
</evidence>
<dbReference type="RefSeq" id="WP_106741385.1">
    <property type="nucleotide sequence ID" value="NZ_PXYY01000030.1"/>
</dbReference>
<gene>
    <name evidence="1" type="ORF">C7N83_06210</name>
</gene>